<proteinExistence type="predicted"/>
<evidence type="ECO:0000313" key="1">
    <source>
        <dbReference type="EMBL" id="WOS41909.1"/>
    </source>
</evidence>
<organism evidence="1 2">
    <name type="scientific">Xanthomonas rydalmerensis</name>
    <dbReference type="NCBI Taxonomy" id="3046274"/>
    <lineage>
        <taxon>Bacteria</taxon>
        <taxon>Pseudomonadati</taxon>
        <taxon>Pseudomonadota</taxon>
        <taxon>Gammaproteobacteria</taxon>
        <taxon>Lysobacterales</taxon>
        <taxon>Lysobacteraceae</taxon>
        <taxon>Xanthomonas</taxon>
    </lineage>
</organism>
<dbReference type="EMBL" id="CP126172">
    <property type="protein sequence ID" value="WOS41909.1"/>
    <property type="molecule type" value="Genomic_DNA"/>
</dbReference>
<dbReference type="RefSeq" id="WP_317844754.1">
    <property type="nucleotide sequence ID" value="NZ_CP126170.1"/>
</dbReference>
<dbReference type="Proteomes" id="UP001302020">
    <property type="component" value="Chromosome"/>
</dbReference>
<evidence type="ECO:0000313" key="2">
    <source>
        <dbReference type="Proteomes" id="UP001302020"/>
    </source>
</evidence>
<sequence length="120" mass="13863">MSKLKVHSVANKGDLASECVWIQVLEDIQSLSHYLLCDTTYTDENHVSNELRHLYWFNNLAVKKGDWIQLMTKDGRNASMVNKYQTTTHVFFWKLGVAVWNKAGDAALIFDVVDWKTTRV</sequence>
<keyword evidence="2" id="KW-1185">Reference proteome</keyword>
<gene>
    <name evidence="1" type="ORF">QN243_05470</name>
</gene>
<name>A0ABZ0JSG0_9XANT</name>
<protein>
    <submittedName>
        <fullName evidence="1">Uncharacterized protein</fullName>
    </submittedName>
</protein>
<accession>A0ABZ0JSG0</accession>
<reference evidence="1 2" key="1">
    <citation type="submission" date="2023-05" db="EMBL/GenBank/DDBJ databases">
        <title>Xanthomonas rydalmerenesis sp. nov., a novel Xanthomonas species isolated from Fragaria x ananassa.</title>
        <authorList>
            <person name="McKnight D.J.E."/>
            <person name="Wong-Bajracharya J."/>
            <person name="Okoh E.B."/>
            <person name="Snijders F."/>
            <person name="Lidbetter F."/>
            <person name="Webster J."/>
            <person name="Djordjevic S.P."/>
            <person name="Bogema D.R."/>
            <person name="Chapman T.A."/>
        </authorList>
    </citation>
    <scope>NUCLEOTIDE SEQUENCE [LARGE SCALE GENOMIC DNA]</scope>
    <source>
        <strain evidence="1 2">DAR34883</strain>
    </source>
</reference>